<evidence type="ECO:0000256" key="5">
    <source>
        <dbReference type="ARBA" id="ARBA00023136"/>
    </source>
</evidence>
<dbReference type="RefSeq" id="XP_003060025.1">
    <property type="nucleotide sequence ID" value="XM_003059979.1"/>
</dbReference>
<feature type="compositionally biased region" description="Low complexity" evidence="6">
    <location>
        <begin position="28"/>
        <end position="42"/>
    </location>
</feature>
<evidence type="ECO:0000256" key="2">
    <source>
        <dbReference type="ARBA" id="ARBA00008816"/>
    </source>
</evidence>
<dbReference type="InterPro" id="IPR043216">
    <property type="entry name" value="PAP-like"/>
</dbReference>
<evidence type="ECO:0000313" key="9">
    <source>
        <dbReference type="Proteomes" id="UP000001876"/>
    </source>
</evidence>
<accession>C1MVE7</accession>
<name>C1MVE7_MICPC</name>
<evidence type="ECO:0000313" key="8">
    <source>
        <dbReference type="EMBL" id="EEH55977.1"/>
    </source>
</evidence>
<dbReference type="AlphaFoldDB" id="C1MVE7"/>
<organism evidence="9">
    <name type="scientific">Micromonas pusilla (strain CCMP1545)</name>
    <name type="common">Picoplanktonic green alga</name>
    <dbReference type="NCBI Taxonomy" id="564608"/>
    <lineage>
        <taxon>Eukaryota</taxon>
        <taxon>Viridiplantae</taxon>
        <taxon>Chlorophyta</taxon>
        <taxon>Mamiellophyceae</taxon>
        <taxon>Mamiellales</taxon>
        <taxon>Mamiellaceae</taxon>
        <taxon>Micromonas</taxon>
    </lineage>
</organism>
<protein>
    <submittedName>
        <fullName evidence="8">Predicted protein</fullName>
    </submittedName>
</protein>
<dbReference type="GO" id="GO:0008195">
    <property type="term" value="F:phosphatidate phosphatase activity"/>
    <property type="evidence" value="ECO:0007669"/>
    <property type="project" value="TreeGrafter"/>
</dbReference>
<sequence length="258" mass="26760">MNVRVSISHGAPLAPRPAPSSGRRDGASRPPAAIRARGAPDAGDLRDARRDLRADALPQRRRVAVARSVLRGARPVAVMGTYNGLKAFVGRLRPNFFAACDYKGYATAMATGDYASYLAATTAGADEASLSFPSGHAALSFVAATYTAMALSEGFGRGVCRRGASETAEGRGLRGLLPNGVSPASAASCLTFAFASYVAASRITDYKHRPADVLAGAAIGVAFGVACRPRGTSRWWRMRVFGGGGGDGGRDDGFVTMT</sequence>
<evidence type="ECO:0000259" key="7">
    <source>
        <dbReference type="SMART" id="SM00014"/>
    </source>
</evidence>
<dbReference type="InterPro" id="IPR036938">
    <property type="entry name" value="PAP2/HPO_sf"/>
</dbReference>
<feature type="region of interest" description="Disordered" evidence="6">
    <location>
        <begin position="1"/>
        <end position="47"/>
    </location>
</feature>
<keyword evidence="4" id="KW-1133">Transmembrane helix</keyword>
<dbReference type="GeneID" id="9685463"/>
<keyword evidence="9" id="KW-1185">Reference proteome</keyword>
<dbReference type="InterPro" id="IPR000326">
    <property type="entry name" value="PAP2/HPO"/>
</dbReference>
<feature type="domain" description="Phosphatidic acid phosphatase type 2/haloperoxidase" evidence="7">
    <location>
        <begin position="70"/>
        <end position="228"/>
    </location>
</feature>
<dbReference type="EMBL" id="GG663741">
    <property type="protein sequence ID" value="EEH55977.1"/>
    <property type="molecule type" value="Genomic_DNA"/>
</dbReference>
<dbReference type="SMART" id="SM00014">
    <property type="entry name" value="acidPPc"/>
    <property type="match status" value="1"/>
</dbReference>
<dbReference type="GO" id="GO:0006644">
    <property type="term" value="P:phospholipid metabolic process"/>
    <property type="evidence" value="ECO:0007669"/>
    <property type="project" value="InterPro"/>
</dbReference>
<comment type="similarity">
    <text evidence="2">Belongs to the PA-phosphatase related phosphoesterase family.</text>
</comment>
<dbReference type="Gene3D" id="1.20.144.10">
    <property type="entry name" value="Phosphatidic acid phosphatase type 2/haloperoxidase"/>
    <property type="match status" value="1"/>
</dbReference>
<proteinExistence type="inferred from homology"/>
<dbReference type="SUPFAM" id="SSF48317">
    <property type="entry name" value="Acid phosphatase/Vanadium-dependent haloperoxidase"/>
    <property type="match status" value="1"/>
</dbReference>
<evidence type="ECO:0000256" key="6">
    <source>
        <dbReference type="SAM" id="MobiDB-lite"/>
    </source>
</evidence>
<comment type="subcellular location">
    <subcellularLocation>
        <location evidence="1">Membrane</location>
        <topology evidence="1">Multi-pass membrane protein</topology>
    </subcellularLocation>
</comment>
<dbReference type="KEGG" id="mpp:MICPUCDRAFT_65370"/>
<dbReference type="PANTHER" id="PTHR10165:SF35">
    <property type="entry name" value="RE23632P"/>
    <property type="match status" value="1"/>
</dbReference>
<evidence type="ECO:0000256" key="3">
    <source>
        <dbReference type="ARBA" id="ARBA00022692"/>
    </source>
</evidence>
<dbReference type="eggNOG" id="KOG3030">
    <property type="taxonomic scope" value="Eukaryota"/>
</dbReference>
<dbReference type="GO" id="GO:0046839">
    <property type="term" value="P:phospholipid dephosphorylation"/>
    <property type="evidence" value="ECO:0007669"/>
    <property type="project" value="TreeGrafter"/>
</dbReference>
<dbReference type="Pfam" id="PF01569">
    <property type="entry name" value="PAP2"/>
    <property type="match status" value="1"/>
</dbReference>
<dbReference type="OrthoDB" id="10030083at2759"/>
<evidence type="ECO:0000256" key="1">
    <source>
        <dbReference type="ARBA" id="ARBA00004141"/>
    </source>
</evidence>
<dbReference type="PANTHER" id="PTHR10165">
    <property type="entry name" value="LIPID PHOSPHATE PHOSPHATASE"/>
    <property type="match status" value="1"/>
</dbReference>
<keyword evidence="5" id="KW-0472">Membrane</keyword>
<dbReference type="Proteomes" id="UP000001876">
    <property type="component" value="Unassembled WGS sequence"/>
</dbReference>
<reference evidence="8 9" key="1">
    <citation type="journal article" date="2009" name="Science">
        <title>Green evolution and dynamic adaptations revealed by genomes of the marine picoeukaryotes Micromonas.</title>
        <authorList>
            <person name="Worden A.Z."/>
            <person name="Lee J.H."/>
            <person name="Mock T."/>
            <person name="Rouze P."/>
            <person name="Simmons M.P."/>
            <person name="Aerts A.L."/>
            <person name="Allen A.E."/>
            <person name="Cuvelier M.L."/>
            <person name="Derelle E."/>
            <person name="Everett M.V."/>
            <person name="Foulon E."/>
            <person name="Grimwood J."/>
            <person name="Gundlach H."/>
            <person name="Henrissat B."/>
            <person name="Napoli C."/>
            <person name="McDonald S.M."/>
            <person name="Parker M.S."/>
            <person name="Rombauts S."/>
            <person name="Salamov A."/>
            <person name="Von Dassow P."/>
            <person name="Badger J.H."/>
            <person name="Coutinho P.M."/>
            <person name="Demir E."/>
            <person name="Dubchak I."/>
            <person name="Gentemann C."/>
            <person name="Eikrem W."/>
            <person name="Gready J.E."/>
            <person name="John U."/>
            <person name="Lanier W."/>
            <person name="Lindquist E.A."/>
            <person name="Lucas S."/>
            <person name="Mayer K.F."/>
            <person name="Moreau H."/>
            <person name="Not F."/>
            <person name="Otillar R."/>
            <person name="Panaud O."/>
            <person name="Pangilinan J."/>
            <person name="Paulsen I."/>
            <person name="Piegu B."/>
            <person name="Poliakov A."/>
            <person name="Robbens S."/>
            <person name="Schmutz J."/>
            <person name="Toulza E."/>
            <person name="Wyss T."/>
            <person name="Zelensky A."/>
            <person name="Zhou K."/>
            <person name="Armbrust E.V."/>
            <person name="Bhattacharya D."/>
            <person name="Goodenough U.W."/>
            <person name="Van de Peer Y."/>
            <person name="Grigoriev I.V."/>
        </authorList>
    </citation>
    <scope>NUCLEOTIDE SEQUENCE [LARGE SCALE GENOMIC DNA]</scope>
    <source>
        <strain evidence="8 9">CCMP1545</strain>
    </source>
</reference>
<dbReference type="GO" id="GO:0016020">
    <property type="term" value="C:membrane"/>
    <property type="evidence" value="ECO:0007669"/>
    <property type="project" value="UniProtKB-SubCell"/>
</dbReference>
<gene>
    <name evidence="8" type="ORF">MICPUCDRAFT_65370</name>
</gene>
<dbReference type="STRING" id="564608.C1MVE7"/>
<keyword evidence="3" id="KW-0812">Transmembrane</keyword>
<evidence type="ECO:0000256" key="4">
    <source>
        <dbReference type="ARBA" id="ARBA00022989"/>
    </source>
</evidence>